<protein>
    <recommendedName>
        <fullName evidence="4">DUF4214 domain-containing protein</fullName>
    </recommendedName>
</protein>
<sequence length="875" mass="88944">MGWKIKDGISYYEADTPTTSQIGQSGLTSGNNGNNGIINTPGTTTVASNTAVTAPAPAPASAPPPPDVTQTTTSAANKNNVNVADWYTSTLGRVGDAAGINYWQAQLANAANPDDVYKSFLAGAKQNNEAIHLPAAQNSASWYRELGHTGDAAGMAYWDDQILSKGYDAAHQAFTGSAKQNIASGAAVGLSATALPSSYAKLNDPNDIYGTAHYNEAMGLTPLTDENGIAKSNTLGTFSGNSIMPTMDSFTAGVDPLAVYKAAGLAGPTGSYSGPNNSWVPTGAARNDTIEARNARIKALKAAGLSETAAQLEADNGFWQGGGGSGQAITPGMSSYQVNGQQIDSPIYASGYNTAFDYGGAQYGSFGSTVTANDALKNYAQTHAALKITDPARYNLESSRVYEAAQMAAMTPQQRADWDFSQNNQPDQAYINQNGAWVANPNYNPYYELRYNSAPSLAAKYVPGQTFNPDGTLRGSSAGGGVGAAGTAGTSAAGSTGAASSNGSGIINRTTGGAAPPPSAGLGGNGTSNVYQGASGAYQYNPAQLANPASWAVTADQTTQGQMSKMIDPNNPYYQAWANAGAQDAAARGFTGNSTIRDSAILDAVMRNATPIASADAATYAKAAGYNTDQLNQNALQNFNAANVAGQFNSGQSNTLLNNILGINSNQSIAKLNSDTTLGVAGINAATSKYNTDSNAATQKYSTDSSANTSLATANLSAATQKYIADVSAASQKTIAGMNNASQQTLNAVHDANSAATASSQIKATAWNNYINGIATIQIQPGMDANAKLAAVANLTAAARASGLNVALTSEEQNALAGTGNYVGAGGVSNTNSGGAGGTAGGTSGGSNFTGPLTPAQQAAIDAAKVDVSDQLVFP</sequence>
<feature type="compositionally biased region" description="Low complexity" evidence="1">
    <location>
        <begin position="487"/>
        <end position="505"/>
    </location>
</feature>
<gene>
    <name evidence="2" type="ORF">H8L32_16795</name>
</gene>
<organism evidence="2 3">
    <name type="scientific">Undibacterium hunanense</name>
    <dbReference type="NCBI Taxonomy" id="2762292"/>
    <lineage>
        <taxon>Bacteria</taxon>
        <taxon>Pseudomonadati</taxon>
        <taxon>Pseudomonadota</taxon>
        <taxon>Betaproteobacteria</taxon>
        <taxon>Burkholderiales</taxon>
        <taxon>Oxalobacteraceae</taxon>
        <taxon>Undibacterium</taxon>
    </lineage>
</organism>
<comment type="caution">
    <text evidence="2">The sequence shown here is derived from an EMBL/GenBank/DDBJ whole genome shotgun (WGS) entry which is preliminary data.</text>
</comment>
<name>A0ABR6ZTC3_9BURK</name>
<accession>A0ABR6ZTC3</accession>
<evidence type="ECO:0008006" key="4">
    <source>
        <dbReference type="Google" id="ProtNLM"/>
    </source>
</evidence>
<reference evidence="2 3" key="1">
    <citation type="submission" date="2020-08" db="EMBL/GenBank/DDBJ databases">
        <title>Novel species isolated from subtropical streams in China.</title>
        <authorList>
            <person name="Lu H."/>
        </authorList>
    </citation>
    <scope>NUCLEOTIDE SEQUENCE [LARGE SCALE GENOMIC DNA]</scope>
    <source>
        <strain evidence="2 3">CY18W</strain>
    </source>
</reference>
<evidence type="ECO:0000313" key="3">
    <source>
        <dbReference type="Proteomes" id="UP000650424"/>
    </source>
</evidence>
<feature type="compositionally biased region" description="Pro residues" evidence="1">
    <location>
        <begin position="56"/>
        <end position="67"/>
    </location>
</feature>
<dbReference type="RefSeq" id="WP_186948415.1">
    <property type="nucleotide sequence ID" value="NZ_JACOGF010000008.1"/>
</dbReference>
<evidence type="ECO:0000313" key="2">
    <source>
        <dbReference type="EMBL" id="MBC3919152.1"/>
    </source>
</evidence>
<feature type="region of interest" description="Disordered" evidence="1">
    <location>
        <begin position="472"/>
        <end position="527"/>
    </location>
</feature>
<feature type="compositionally biased region" description="Low complexity" evidence="1">
    <location>
        <begin position="25"/>
        <end position="55"/>
    </location>
</feature>
<dbReference type="EMBL" id="JACOGF010000008">
    <property type="protein sequence ID" value="MBC3919152.1"/>
    <property type="molecule type" value="Genomic_DNA"/>
</dbReference>
<proteinExistence type="predicted"/>
<evidence type="ECO:0000256" key="1">
    <source>
        <dbReference type="SAM" id="MobiDB-lite"/>
    </source>
</evidence>
<feature type="region of interest" description="Disordered" evidence="1">
    <location>
        <begin position="16"/>
        <end position="76"/>
    </location>
</feature>
<keyword evidence="3" id="KW-1185">Reference proteome</keyword>
<feature type="compositionally biased region" description="Gly residues" evidence="1">
    <location>
        <begin position="477"/>
        <end position="486"/>
    </location>
</feature>
<dbReference type="Proteomes" id="UP000650424">
    <property type="component" value="Unassembled WGS sequence"/>
</dbReference>